<reference evidence="2" key="1">
    <citation type="journal article" date="2020" name="Cell">
        <title>Large-Scale Comparative Analyses of Tick Genomes Elucidate Their Genetic Diversity and Vector Capacities.</title>
        <authorList>
            <consortium name="Tick Genome and Microbiome Consortium (TIGMIC)"/>
            <person name="Jia N."/>
            <person name="Wang J."/>
            <person name="Shi W."/>
            <person name="Du L."/>
            <person name="Sun Y."/>
            <person name="Zhan W."/>
            <person name="Jiang J.F."/>
            <person name="Wang Q."/>
            <person name="Zhang B."/>
            <person name="Ji P."/>
            <person name="Bell-Sakyi L."/>
            <person name="Cui X.M."/>
            <person name="Yuan T.T."/>
            <person name="Jiang B.G."/>
            <person name="Yang W.F."/>
            <person name="Lam T.T."/>
            <person name="Chang Q.C."/>
            <person name="Ding S.J."/>
            <person name="Wang X.J."/>
            <person name="Zhu J.G."/>
            <person name="Ruan X.D."/>
            <person name="Zhao L."/>
            <person name="Wei J.T."/>
            <person name="Ye R.Z."/>
            <person name="Que T.C."/>
            <person name="Du C.H."/>
            <person name="Zhou Y.H."/>
            <person name="Cheng J.X."/>
            <person name="Dai P.F."/>
            <person name="Guo W.B."/>
            <person name="Han X.H."/>
            <person name="Huang E.J."/>
            <person name="Li L.F."/>
            <person name="Wei W."/>
            <person name="Gao Y.C."/>
            <person name="Liu J.Z."/>
            <person name="Shao H.Z."/>
            <person name="Wang X."/>
            <person name="Wang C.C."/>
            <person name="Yang T.C."/>
            <person name="Huo Q.B."/>
            <person name="Li W."/>
            <person name="Chen H.Y."/>
            <person name="Chen S.E."/>
            <person name="Zhou L.G."/>
            <person name="Ni X.B."/>
            <person name="Tian J.H."/>
            <person name="Sheng Y."/>
            <person name="Liu T."/>
            <person name="Pan Y.S."/>
            <person name="Xia L.Y."/>
            <person name="Li J."/>
            <person name="Zhao F."/>
            <person name="Cao W.C."/>
        </authorList>
    </citation>
    <scope>NUCLEOTIDE SEQUENCE</scope>
    <source>
        <strain evidence="2">Rmic-2018</strain>
    </source>
</reference>
<accession>A0A9J6D0I9</accession>
<proteinExistence type="predicted"/>
<evidence type="ECO:0000313" key="2">
    <source>
        <dbReference type="EMBL" id="KAH7964299.1"/>
    </source>
</evidence>
<feature type="region of interest" description="Disordered" evidence="1">
    <location>
        <begin position="81"/>
        <end position="103"/>
    </location>
</feature>
<dbReference type="AlphaFoldDB" id="A0A9J6D0I9"/>
<comment type="caution">
    <text evidence="2">The sequence shown here is derived from an EMBL/GenBank/DDBJ whole genome shotgun (WGS) entry which is preliminary data.</text>
</comment>
<organism evidence="2 3">
    <name type="scientific">Rhipicephalus microplus</name>
    <name type="common">Cattle tick</name>
    <name type="synonym">Boophilus microplus</name>
    <dbReference type="NCBI Taxonomy" id="6941"/>
    <lineage>
        <taxon>Eukaryota</taxon>
        <taxon>Metazoa</taxon>
        <taxon>Ecdysozoa</taxon>
        <taxon>Arthropoda</taxon>
        <taxon>Chelicerata</taxon>
        <taxon>Arachnida</taxon>
        <taxon>Acari</taxon>
        <taxon>Parasitiformes</taxon>
        <taxon>Ixodida</taxon>
        <taxon>Ixodoidea</taxon>
        <taxon>Ixodidae</taxon>
        <taxon>Rhipicephalinae</taxon>
        <taxon>Rhipicephalus</taxon>
        <taxon>Boophilus</taxon>
    </lineage>
</organism>
<protein>
    <submittedName>
        <fullName evidence="2">Uncharacterized protein</fullName>
    </submittedName>
</protein>
<feature type="region of interest" description="Disordered" evidence="1">
    <location>
        <begin position="1"/>
        <end position="20"/>
    </location>
</feature>
<evidence type="ECO:0000313" key="3">
    <source>
        <dbReference type="Proteomes" id="UP000821866"/>
    </source>
</evidence>
<dbReference type="EMBL" id="JABSTU010004047">
    <property type="protein sequence ID" value="KAH7964299.1"/>
    <property type="molecule type" value="Genomic_DNA"/>
</dbReference>
<sequence>MANAFCTAPPHRGGQPPLSKLVTDPSKLSGLSIGSASVLYQSATTVASKDTLPGIASTGSRQGTTDHRDLTVLALPEHRHSREARLTRSQDRYETNLRPLTAV</sequence>
<feature type="compositionally biased region" description="Basic and acidic residues" evidence="1">
    <location>
        <begin position="81"/>
        <end position="95"/>
    </location>
</feature>
<keyword evidence="3" id="KW-1185">Reference proteome</keyword>
<reference evidence="2" key="2">
    <citation type="submission" date="2021-09" db="EMBL/GenBank/DDBJ databases">
        <authorList>
            <person name="Jia N."/>
            <person name="Wang J."/>
            <person name="Shi W."/>
            <person name="Du L."/>
            <person name="Sun Y."/>
            <person name="Zhan W."/>
            <person name="Jiang J."/>
            <person name="Wang Q."/>
            <person name="Zhang B."/>
            <person name="Ji P."/>
            <person name="Sakyi L.B."/>
            <person name="Cui X."/>
            <person name="Yuan T."/>
            <person name="Jiang B."/>
            <person name="Yang W."/>
            <person name="Lam T.T.-Y."/>
            <person name="Chang Q."/>
            <person name="Ding S."/>
            <person name="Wang X."/>
            <person name="Zhu J."/>
            <person name="Ruan X."/>
            <person name="Zhao L."/>
            <person name="Wei J."/>
            <person name="Que T."/>
            <person name="Du C."/>
            <person name="Cheng J."/>
            <person name="Dai P."/>
            <person name="Han X."/>
            <person name="Huang E."/>
            <person name="Gao Y."/>
            <person name="Liu J."/>
            <person name="Shao H."/>
            <person name="Ye R."/>
            <person name="Li L."/>
            <person name="Wei W."/>
            <person name="Wang X."/>
            <person name="Wang C."/>
            <person name="Huo Q."/>
            <person name="Li W."/>
            <person name="Guo W."/>
            <person name="Chen H."/>
            <person name="Chen S."/>
            <person name="Zhou L."/>
            <person name="Zhou L."/>
            <person name="Ni X."/>
            <person name="Tian J."/>
            <person name="Zhou Y."/>
            <person name="Sheng Y."/>
            <person name="Liu T."/>
            <person name="Pan Y."/>
            <person name="Xia L."/>
            <person name="Li J."/>
            <person name="Zhao F."/>
            <person name="Cao W."/>
        </authorList>
    </citation>
    <scope>NUCLEOTIDE SEQUENCE</scope>
    <source>
        <strain evidence="2">Rmic-2018</strain>
        <tissue evidence="2">Larvae</tissue>
    </source>
</reference>
<name>A0A9J6D0I9_RHIMP</name>
<dbReference type="Proteomes" id="UP000821866">
    <property type="component" value="Unassembled WGS sequence"/>
</dbReference>
<gene>
    <name evidence="2" type="ORF">HPB51_027463</name>
</gene>
<evidence type="ECO:0000256" key="1">
    <source>
        <dbReference type="SAM" id="MobiDB-lite"/>
    </source>
</evidence>